<proteinExistence type="predicted"/>
<dbReference type="EMBL" id="WNYA01000005">
    <property type="protein sequence ID" value="KAG8570777.1"/>
    <property type="molecule type" value="Genomic_DNA"/>
</dbReference>
<evidence type="ECO:0000313" key="2">
    <source>
        <dbReference type="Proteomes" id="UP000824782"/>
    </source>
</evidence>
<dbReference type="AlphaFoldDB" id="A0AAV7BDU7"/>
<keyword evidence="2" id="KW-1185">Reference proteome</keyword>
<sequence length="67" mass="7692">MFPQTGKGFPNHWHVNLLQLVCYRTHSTLLDWSECLMQCSTEAQNIAILAWHIHQGTSSYTPCTICK</sequence>
<protein>
    <submittedName>
        <fullName evidence="1">Uncharacterized protein</fullName>
    </submittedName>
</protein>
<reference evidence="1" key="1">
    <citation type="thesis" date="2020" institute="ProQuest LLC" country="789 East Eisenhower Parkway, Ann Arbor, MI, USA">
        <title>Comparative Genomics and Chromosome Evolution.</title>
        <authorList>
            <person name="Mudd A.B."/>
        </authorList>
    </citation>
    <scope>NUCLEOTIDE SEQUENCE</scope>
    <source>
        <strain evidence="1">237g6f4</strain>
        <tissue evidence="1">Blood</tissue>
    </source>
</reference>
<organism evidence="1 2">
    <name type="scientific">Engystomops pustulosus</name>
    <name type="common">Tungara frog</name>
    <name type="synonym">Physalaemus pustulosus</name>
    <dbReference type="NCBI Taxonomy" id="76066"/>
    <lineage>
        <taxon>Eukaryota</taxon>
        <taxon>Metazoa</taxon>
        <taxon>Chordata</taxon>
        <taxon>Craniata</taxon>
        <taxon>Vertebrata</taxon>
        <taxon>Euteleostomi</taxon>
        <taxon>Amphibia</taxon>
        <taxon>Batrachia</taxon>
        <taxon>Anura</taxon>
        <taxon>Neobatrachia</taxon>
        <taxon>Hyloidea</taxon>
        <taxon>Leptodactylidae</taxon>
        <taxon>Leiuperinae</taxon>
        <taxon>Engystomops</taxon>
    </lineage>
</organism>
<accession>A0AAV7BDU7</accession>
<name>A0AAV7BDU7_ENGPU</name>
<gene>
    <name evidence="1" type="ORF">GDO81_011412</name>
</gene>
<comment type="caution">
    <text evidence="1">The sequence shown here is derived from an EMBL/GenBank/DDBJ whole genome shotgun (WGS) entry which is preliminary data.</text>
</comment>
<evidence type="ECO:0000313" key="1">
    <source>
        <dbReference type="EMBL" id="KAG8570777.1"/>
    </source>
</evidence>
<dbReference type="Proteomes" id="UP000824782">
    <property type="component" value="Unassembled WGS sequence"/>
</dbReference>